<name>A0ACC2G2P8_DALPE</name>
<dbReference type="Proteomes" id="UP001157502">
    <property type="component" value="Chromosome 18"/>
</dbReference>
<gene>
    <name evidence="1" type="ORF">DPEC_G00215310</name>
</gene>
<sequence length="254" mass="26785">MRPASASPKSRALERPDLLEAKGLSAEKAPRGDSPISLPSSLPGSEATSPHSGPAPKCPDSPAVVCPYCPPNMAVTCDLVEHFRLMHGLVLSLDGQPAVISPSLSPRERTPTTPTKMALRTRRESINGRIRRDTVSPSSPLVNGSSLGPHAGGGVSPKAAPPAVSPTRSLPMTVSSVPEVLREVGVLNHQAVTLLPDKASLSRAPPTAKTPIVSTVQNGNSRFCRLCNIKFSSLSTFIAHKKYYCSSHSAEHVK</sequence>
<organism evidence="1 2">
    <name type="scientific">Dallia pectoralis</name>
    <name type="common">Alaska blackfish</name>
    <dbReference type="NCBI Taxonomy" id="75939"/>
    <lineage>
        <taxon>Eukaryota</taxon>
        <taxon>Metazoa</taxon>
        <taxon>Chordata</taxon>
        <taxon>Craniata</taxon>
        <taxon>Vertebrata</taxon>
        <taxon>Euteleostomi</taxon>
        <taxon>Actinopterygii</taxon>
        <taxon>Neopterygii</taxon>
        <taxon>Teleostei</taxon>
        <taxon>Protacanthopterygii</taxon>
        <taxon>Esociformes</taxon>
        <taxon>Umbridae</taxon>
        <taxon>Dallia</taxon>
    </lineage>
</organism>
<reference evidence="1" key="1">
    <citation type="submission" date="2021-05" db="EMBL/GenBank/DDBJ databases">
        <authorList>
            <person name="Pan Q."/>
            <person name="Jouanno E."/>
            <person name="Zahm M."/>
            <person name="Klopp C."/>
            <person name="Cabau C."/>
            <person name="Louis A."/>
            <person name="Berthelot C."/>
            <person name="Parey E."/>
            <person name="Roest Crollius H."/>
            <person name="Montfort J."/>
            <person name="Robinson-Rechavi M."/>
            <person name="Bouchez O."/>
            <person name="Lampietro C."/>
            <person name="Lopez Roques C."/>
            <person name="Donnadieu C."/>
            <person name="Postlethwait J."/>
            <person name="Bobe J."/>
            <person name="Dillon D."/>
            <person name="Chandos A."/>
            <person name="von Hippel F."/>
            <person name="Guiguen Y."/>
        </authorList>
    </citation>
    <scope>NUCLEOTIDE SEQUENCE</scope>
    <source>
        <strain evidence="1">YG-Jan2019</strain>
    </source>
</reference>
<protein>
    <submittedName>
        <fullName evidence="1">Uncharacterized protein</fullName>
    </submittedName>
</protein>
<proteinExistence type="predicted"/>
<comment type="caution">
    <text evidence="1">The sequence shown here is derived from an EMBL/GenBank/DDBJ whole genome shotgun (WGS) entry which is preliminary data.</text>
</comment>
<keyword evidence="2" id="KW-1185">Reference proteome</keyword>
<accession>A0ACC2G2P8</accession>
<evidence type="ECO:0000313" key="2">
    <source>
        <dbReference type="Proteomes" id="UP001157502"/>
    </source>
</evidence>
<dbReference type="EMBL" id="CM055745">
    <property type="protein sequence ID" value="KAJ7997745.1"/>
    <property type="molecule type" value="Genomic_DNA"/>
</dbReference>
<evidence type="ECO:0000313" key="1">
    <source>
        <dbReference type="EMBL" id="KAJ7997745.1"/>
    </source>
</evidence>